<dbReference type="InterPro" id="IPR036291">
    <property type="entry name" value="NAD(P)-bd_dom_sf"/>
</dbReference>
<evidence type="ECO:0000313" key="5">
    <source>
        <dbReference type="EMBL" id="MFC0476119.1"/>
    </source>
</evidence>
<keyword evidence="3" id="KW-0560">Oxidoreductase</keyword>
<evidence type="ECO:0000259" key="4">
    <source>
        <dbReference type="Pfam" id="PF03807"/>
    </source>
</evidence>
<keyword evidence="2" id="KW-0028">Amino-acid biosynthesis</keyword>
<comment type="similarity">
    <text evidence="1">Belongs to the pyrroline-5-carboxylate reductase family.</text>
</comment>
<dbReference type="EMBL" id="JBHLUU010000090">
    <property type="protein sequence ID" value="MFC0476119.1"/>
    <property type="molecule type" value="Genomic_DNA"/>
</dbReference>
<gene>
    <name evidence="5" type="ORF">ACFFHF_12830</name>
</gene>
<proteinExistence type="inferred from homology"/>
<reference evidence="5 6" key="1">
    <citation type="submission" date="2024-09" db="EMBL/GenBank/DDBJ databases">
        <authorList>
            <person name="Sun Q."/>
            <person name="Mori K."/>
        </authorList>
    </citation>
    <scope>NUCLEOTIDE SEQUENCE [LARGE SCALE GENOMIC DNA]</scope>
    <source>
        <strain evidence="5 6">CGMCC 1.9126</strain>
    </source>
</reference>
<dbReference type="PANTHER" id="PTHR11645">
    <property type="entry name" value="PYRROLINE-5-CARBOXYLATE REDUCTASE"/>
    <property type="match status" value="1"/>
</dbReference>
<accession>A0ABV6KS16</accession>
<feature type="domain" description="Pyrroline-5-carboxylate reductase catalytic N-terminal" evidence="4">
    <location>
        <begin position="5"/>
        <end position="99"/>
    </location>
</feature>
<dbReference type="Proteomes" id="UP001589738">
    <property type="component" value="Unassembled WGS sequence"/>
</dbReference>
<keyword evidence="6" id="KW-1185">Reference proteome</keyword>
<dbReference type="Gene3D" id="3.40.50.720">
    <property type="entry name" value="NAD(P)-binding Rossmann-like Domain"/>
    <property type="match status" value="1"/>
</dbReference>
<organism evidence="5 6">
    <name type="scientific">Robertmurraya beringensis</name>
    <dbReference type="NCBI Taxonomy" id="641660"/>
    <lineage>
        <taxon>Bacteria</taxon>
        <taxon>Bacillati</taxon>
        <taxon>Bacillota</taxon>
        <taxon>Bacilli</taxon>
        <taxon>Bacillales</taxon>
        <taxon>Bacillaceae</taxon>
        <taxon>Robertmurraya</taxon>
    </lineage>
</organism>
<evidence type="ECO:0000256" key="3">
    <source>
        <dbReference type="ARBA" id="ARBA00023002"/>
    </source>
</evidence>
<protein>
    <submittedName>
        <fullName evidence="5">Pyrroline-5-carboxylate reductase family protein</fullName>
    </submittedName>
</protein>
<evidence type="ECO:0000313" key="6">
    <source>
        <dbReference type="Proteomes" id="UP001589738"/>
    </source>
</evidence>
<comment type="caution">
    <text evidence="5">The sequence shown here is derived from an EMBL/GenBank/DDBJ whole genome shotgun (WGS) entry which is preliminary data.</text>
</comment>
<name>A0ABV6KS16_9BACI</name>
<sequence>MGIHIGFIGCGKMGQAILTGLLSKRNIDKSLLRVSAKTETTLSKVKEIFGVQTTTNNRDIGKWADILVIAVKPNLHKEIIEEIRTEISPNTIVVTIAAGITLQFLEQSFGMPS</sequence>
<dbReference type="PANTHER" id="PTHR11645:SF0">
    <property type="entry name" value="PYRROLINE-5-CARBOXYLATE REDUCTASE 3"/>
    <property type="match status" value="1"/>
</dbReference>
<dbReference type="RefSeq" id="WP_160548939.1">
    <property type="nucleotide sequence ID" value="NZ_JBHLUU010000090.1"/>
</dbReference>
<keyword evidence="2" id="KW-0641">Proline biosynthesis</keyword>
<evidence type="ECO:0000256" key="2">
    <source>
        <dbReference type="ARBA" id="ARBA00022650"/>
    </source>
</evidence>
<dbReference type="InterPro" id="IPR028939">
    <property type="entry name" value="P5C_Rdtase_cat_N"/>
</dbReference>
<dbReference type="Pfam" id="PF03807">
    <property type="entry name" value="F420_oxidored"/>
    <property type="match status" value="1"/>
</dbReference>
<evidence type="ECO:0000256" key="1">
    <source>
        <dbReference type="ARBA" id="ARBA00005525"/>
    </source>
</evidence>
<dbReference type="SUPFAM" id="SSF51735">
    <property type="entry name" value="NAD(P)-binding Rossmann-fold domains"/>
    <property type="match status" value="1"/>
</dbReference>